<keyword evidence="2" id="KW-1185">Reference proteome</keyword>
<evidence type="ECO:0000313" key="1">
    <source>
        <dbReference type="EMBL" id="XRP74104.1"/>
    </source>
</evidence>
<reference evidence="1 2" key="1">
    <citation type="journal article" date="2021" name="ISME J.">
        <title>Genomic evolution of the class Acidithiobacillia: deep-branching Proteobacteria living in extreme acidic conditions.</title>
        <authorList>
            <person name="Moya-Beltran A."/>
            <person name="Beard S."/>
            <person name="Rojas-Villalobos C."/>
            <person name="Issotta F."/>
            <person name="Gallardo Y."/>
            <person name="Ulloa R."/>
            <person name="Giaveno A."/>
            <person name="Degli Esposti M."/>
            <person name="Johnson D.B."/>
            <person name="Quatrini R."/>
        </authorList>
    </citation>
    <scope>NUCLEOTIDE SEQUENCE [LARGE SCALE GENOMIC DNA]</scope>
    <source>
        <strain evidence="1 2">CF3</strain>
    </source>
</reference>
<protein>
    <submittedName>
        <fullName evidence="1">STAS domain-containing protein</fullName>
    </submittedName>
</protein>
<accession>A0ACD5INU0</accession>
<organism evidence="1 2">
    <name type="scientific">Acidithiobacillus ferruginosus</name>
    <dbReference type="NCBI Taxonomy" id="3063951"/>
    <lineage>
        <taxon>Bacteria</taxon>
        <taxon>Pseudomonadati</taxon>
        <taxon>Pseudomonadota</taxon>
        <taxon>Acidithiobacillia</taxon>
        <taxon>Acidithiobacillales</taxon>
        <taxon>Acidithiobacillaceae</taxon>
        <taxon>Acidithiobacillus</taxon>
    </lineage>
</organism>
<evidence type="ECO:0000313" key="2">
    <source>
        <dbReference type="Proteomes" id="UP001196097"/>
    </source>
</evidence>
<dbReference type="EMBL" id="CP130946">
    <property type="protein sequence ID" value="XRP74104.1"/>
    <property type="molecule type" value="Genomic_DNA"/>
</dbReference>
<proteinExistence type="predicted"/>
<gene>
    <name evidence="1" type="ORF">HF292_005490</name>
</gene>
<name>A0ACD5INU0_9PROT</name>
<dbReference type="Proteomes" id="UP001196097">
    <property type="component" value="Chromosome"/>
</dbReference>
<sequence>MAMEIQQERQGANLQIRLSGDLDIYAAAPLRTYLLTVLQQHHEIELVLDEVAEVDGAGLQILLATKAEAMRLGVILRLTGHSAAMVRALQLCRLTAYFGDPVILTREMAG</sequence>